<comment type="caution">
    <text evidence="1">The sequence shown here is derived from an EMBL/GenBank/DDBJ whole genome shotgun (WGS) entry which is preliminary data.</text>
</comment>
<name>A0AAV0H377_9ROSI</name>
<evidence type="ECO:0000313" key="1">
    <source>
        <dbReference type="EMBL" id="CAI0379399.1"/>
    </source>
</evidence>
<keyword evidence="3" id="KW-1185">Reference proteome</keyword>
<evidence type="ECO:0000313" key="3">
    <source>
        <dbReference type="Proteomes" id="UP001154282"/>
    </source>
</evidence>
<dbReference type="EMBL" id="CAMGYJ010000002">
    <property type="protein sequence ID" value="CAI0379399.1"/>
    <property type="molecule type" value="Genomic_DNA"/>
</dbReference>
<dbReference type="Proteomes" id="UP001154282">
    <property type="component" value="Unassembled WGS sequence"/>
</dbReference>
<organism evidence="1 3">
    <name type="scientific">Linum tenue</name>
    <dbReference type="NCBI Taxonomy" id="586396"/>
    <lineage>
        <taxon>Eukaryota</taxon>
        <taxon>Viridiplantae</taxon>
        <taxon>Streptophyta</taxon>
        <taxon>Embryophyta</taxon>
        <taxon>Tracheophyta</taxon>
        <taxon>Spermatophyta</taxon>
        <taxon>Magnoliopsida</taxon>
        <taxon>eudicotyledons</taxon>
        <taxon>Gunneridae</taxon>
        <taxon>Pentapetalae</taxon>
        <taxon>rosids</taxon>
        <taxon>fabids</taxon>
        <taxon>Malpighiales</taxon>
        <taxon>Linaceae</taxon>
        <taxon>Linum</taxon>
    </lineage>
</organism>
<dbReference type="AlphaFoldDB" id="A0AAV0H377"/>
<accession>A0AAV0H377</accession>
<reference evidence="1" key="1">
    <citation type="submission" date="2022-08" db="EMBL/GenBank/DDBJ databases">
        <authorList>
            <person name="Gutierrez-Valencia J."/>
        </authorList>
    </citation>
    <scope>NUCLEOTIDE SEQUENCE</scope>
</reference>
<proteinExistence type="predicted"/>
<sequence>MQLVPREMGLRFFIPSLRPCQMSIPRSRVRLPQIRPTRQELRQVQMAALRLQSPQVLPILA</sequence>
<protein>
    <submittedName>
        <fullName evidence="1">Uncharacterized protein</fullName>
    </submittedName>
</protein>
<evidence type="ECO:0000313" key="2">
    <source>
        <dbReference type="EMBL" id="CAI0429319.1"/>
    </source>
</evidence>
<dbReference type="EMBL" id="CAMGYJ010000006">
    <property type="protein sequence ID" value="CAI0429319.1"/>
    <property type="molecule type" value="Genomic_DNA"/>
</dbReference>
<gene>
    <name evidence="2" type="ORF">LITE_LOCUS22065</name>
    <name evidence="1" type="ORF">LITE_LOCUS2249</name>
</gene>